<proteinExistence type="inferred from homology"/>
<dbReference type="PANTHER" id="PTHR47447:SF24">
    <property type="entry name" value="PENTATRICOPEPTIDE REPEAT-CONTAINING PROTEIN"/>
    <property type="match status" value="1"/>
</dbReference>
<comment type="similarity">
    <text evidence="1">Belongs to the CCM1 family.</text>
</comment>
<dbReference type="Gene3D" id="1.25.40.10">
    <property type="entry name" value="Tetratricopeptide repeat domain"/>
    <property type="match status" value="2"/>
</dbReference>
<accession>A0A1Y2C4P1</accession>
<dbReference type="PANTHER" id="PTHR47447">
    <property type="entry name" value="OS03G0856100 PROTEIN"/>
    <property type="match status" value="1"/>
</dbReference>
<evidence type="ECO:0000256" key="4">
    <source>
        <dbReference type="ARBA" id="ARBA00044511"/>
    </source>
</evidence>
<comment type="subunit">
    <text evidence="4">Binds to mitochondrial small subunit 15S rRNA.</text>
</comment>
<dbReference type="Proteomes" id="UP000193642">
    <property type="component" value="Unassembled WGS sequence"/>
</dbReference>
<reference evidence="6 7" key="1">
    <citation type="submission" date="2016-07" db="EMBL/GenBank/DDBJ databases">
        <title>Pervasive Adenine N6-methylation of Active Genes in Fungi.</title>
        <authorList>
            <consortium name="DOE Joint Genome Institute"/>
            <person name="Mondo S.J."/>
            <person name="Dannebaum R.O."/>
            <person name="Kuo R.C."/>
            <person name="Labutti K."/>
            <person name="Haridas S."/>
            <person name="Kuo A."/>
            <person name="Salamov A."/>
            <person name="Ahrendt S.R."/>
            <person name="Lipzen A."/>
            <person name="Sullivan W."/>
            <person name="Andreopoulos W.B."/>
            <person name="Clum A."/>
            <person name="Lindquist E."/>
            <person name="Daum C."/>
            <person name="Ramamoorthy G.K."/>
            <person name="Gryganskyi A."/>
            <person name="Culley D."/>
            <person name="Magnuson J.K."/>
            <person name="James T.Y."/>
            <person name="O'Malley M.A."/>
            <person name="Stajich J.E."/>
            <person name="Spatafora J.W."/>
            <person name="Visel A."/>
            <person name="Grigoriev I.V."/>
        </authorList>
    </citation>
    <scope>NUCLEOTIDE SEQUENCE [LARGE SCALE GENOMIC DNA]</scope>
    <source>
        <strain evidence="6 7">JEL800</strain>
    </source>
</reference>
<organism evidence="6 7">
    <name type="scientific">Rhizoclosmatium globosum</name>
    <dbReference type="NCBI Taxonomy" id="329046"/>
    <lineage>
        <taxon>Eukaryota</taxon>
        <taxon>Fungi</taxon>
        <taxon>Fungi incertae sedis</taxon>
        <taxon>Chytridiomycota</taxon>
        <taxon>Chytridiomycota incertae sedis</taxon>
        <taxon>Chytridiomycetes</taxon>
        <taxon>Chytridiales</taxon>
        <taxon>Chytriomycetaceae</taxon>
        <taxon>Rhizoclosmatium</taxon>
    </lineage>
</organism>
<evidence type="ECO:0000256" key="3">
    <source>
        <dbReference type="ARBA" id="ARBA00044493"/>
    </source>
</evidence>
<keyword evidence="7" id="KW-1185">Reference proteome</keyword>
<dbReference type="InterPro" id="IPR002885">
    <property type="entry name" value="PPR_rpt"/>
</dbReference>
<protein>
    <recommendedName>
        <fullName evidence="8">Pentacotripeptide-repeat region of PRORP domain-containing protein</fullName>
    </recommendedName>
</protein>
<name>A0A1Y2C4P1_9FUNG</name>
<feature type="region of interest" description="Disordered" evidence="5">
    <location>
        <begin position="1"/>
        <end position="24"/>
    </location>
</feature>
<evidence type="ECO:0000256" key="5">
    <source>
        <dbReference type="SAM" id="MobiDB-lite"/>
    </source>
</evidence>
<evidence type="ECO:0000256" key="1">
    <source>
        <dbReference type="ARBA" id="ARBA00006192"/>
    </source>
</evidence>
<dbReference type="EMBL" id="MCGO01000030">
    <property type="protein sequence ID" value="ORY42010.1"/>
    <property type="molecule type" value="Genomic_DNA"/>
</dbReference>
<sequence length="417" mass="46427">MSLPSAPSHGLLPRRRPASLSKFGGNEKPASLVGALRLALSNSDVRVAWTKYKQLHSFTHNLNQSPSTNDPTLLLSAHDHARLLAALTQHLRPSVAVVHAEMIVLNMKRAGIPLDVRDFNNLILIYARNEDLRSAVETFDALLSQKPLPPLRNRVSTLPPPTTPITPISPFRPVVPNLRSFHLLMSAYAHTGRVSETAATFNHLTKLYPTAANDPTAYSLLLTSYTTTSRRTPQDLAHVSTLFDAFNSFGTPDRRVLDAAVRAFGVCGDLPRAHTLFRSYDSVYGIPQYSVDSIDAYMSVLEVHGDMEAAESLYVRFFSPTNNKSKYNLGFPLAATFKSLMRLNLAAGNLDRVKQLFGEYKETQLVDAQGMEILLDVWLTEGNVEEADKVYEEMQVLGYKIRSETVKKMERARDSLM</sequence>
<evidence type="ECO:0000256" key="2">
    <source>
        <dbReference type="ARBA" id="ARBA00022737"/>
    </source>
</evidence>
<dbReference type="OrthoDB" id="185373at2759"/>
<evidence type="ECO:0000313" key="7">
    <source>
        <dbReference type="Proteomes" id="UP000193642"/>
    </source>
</evidence>
<evidence type="ECO:0008006" key="8">
    <source>
        <dbReference type="Google" id="ProtNLM"/>
    </source>
</evidence>
<gene>
    <name evidence="6" type="ORF">BCR33DRAFT_739510</name>
</gene>
<dbReference type="AlphaFoldDB" id="A0A1Y2C4P1"/>
<keyword evidence="2" id="KW-0677">Repeat</keyword>
<dbReference type="STRING" id="329046.A0A1Y2C4P1"/>
<dbReference type="Pfam" id="PF01535">
    <property type="entry name" value="PPR"/>
    <property type="match status" value="1"/>
</dbReference>
<dbReference type="InterPro" id="IPR011990">
    <property type="entry name" value="TPR-like_helical_dom_sf"/>
</dbReference>
<comment type="caution">
    <text evidence="6">The sequence shown here is derived from an EMBL/GenBank/DDBJ whole genome shotgun (WGS) entry which is preliminary data.</text>
</comment>
<dbReference type="Pfam" id="PF13812">
    <property type="entry name" value="PPR_3"/>
    <property type="match status" value="1"/>
</dbReference>
<evidence type="ECO:0000313" key="6">
    <source>
        <dbReference type="EMBL" id="ORY42010.1"/>
    </source>
</evidence>
<comment type="function">
    <text evidence="3">Regulates mitochondrial small subunit maturation by controlling 15S rRNA 5'-end processing. Localizes to the 5' precursor of the 15S rRNA in a position that is subsequently occupied by mS47 in the mature yeast mtSSU. Uses structure and sequence-specific RNA recognition, binding to a single-stranded region of the precursor and specifically recognizing bases -6 to -1. The exchange of Ccm1 for mS47 is coupled to the irreversible removal of precursor rRNA that is accompanied by conformational changes of the mitoribosomal proteins uS5m and mS26. These conformational changes signal completion of 5'-end rRNA processing through protection of the mature 5'-end of the 15S rRNA and stabilization of mS47. The removal of the 5' precursor together with the dissociation of Ccm1 may be catalyzed by the 5'-3' exoribonuclease Pet127. Involved in the specific removal of group I introns in mitochondrial encoded transcripts.</text>
</comment>